<dbReference type="PANTHER" id="PTHR33336:SF3">
    <property type="entry name" value="ABM DOMAIN-CONTAINING PROTEIN"/>
    <property type="match status" value="1"/>
</dbReference>
<feature type="domain" description="ABM" evidence="1">
    <location>
        <begin position="8"/>
        <end position="96"/>
    </location>
</feature>
<dbReference type="PANTHER" id="PTHR33336">
    <property type="entry name" value="QUINOL MONOOXYGENASE YGIN-RELATED"/>
    <property type="match status" value="1"/>
</dbReference>
<dbReference type="Proteomes" id="UP000228751">
    <property type="component" value="Unassembled WGS sequence"/>
</dbReference>
<organism evidence="2 3">
    <name type="scientific">Acetobacter pomorum</name>
    <dbReference type="NCBI Taxonomy" id="65959"/>
    <lineage>
        <taxon>Bacteria</taxon>
        <taxon>Pseudomonadati</taxon>
        <taxon>Pseudomonadota</taxon>
        <taxon>Alphaproteobacteria</taxon>
        <taxon>Acetobacterales</taxon>
        <taxon>Acetobacteraceae</taxon>
        <taxon>Acetobacter</taxon>
    </lineage>
</organism>
<keyword evidence="2" id="KW-0560">Oxidoreductase</keyword>
<dbReference type="AlphaFoldDB" id="A0A2G4R9V1"/>
<dbReference type="Gene3D" id="3.30.70.100">
    <property type="match status" value="1"/>
</dbReference>
<dbReference type="GO" id="GO:0005829">
    <property type="term" value="C:cytosol"/>
    <property type="evidence" value="ECO:0007669"/>
    <property type="project" value="TreeGrafter"/>
</dbReference>
<proteinExistence type="predicted"/>
<dbReference type="RefSeq" id="WP_099541826.1">
    <property type="nucleotide sequence ID" value="NZ_PEBQ01000150.1"/>
</dbReference>
<accession>A0A2G4R9V1</accession>
<keyword evidence="3" id="KW-1185">Reference proteome</keyword>
<evidence type="ECO:0000313" key="3">
    <source>
        <dbReference type="Proteomes" id="UP000228751"/>
    </source>
</evidence>
<evidence type="ECO:0000259" key="1">
    <source>
        <dbReference type="PROSITE" id="PS51725"/>
    </source>
</evidence>
<dbReference type="SUPFAM" id="SSF54909">
    <property type="entry name" value="Dimeric alpha+beta barrel"/>
    <property type="match status" value="1"/>
</dbReference>
<reference evidence="2 3" key="1">
    <citation type="submission" date="2017-10" db="EMBL/GenBank/DDBJ databases">
        <title>Genomic analysis of the genus Acetobacter.</title>
        <authorList>
            <person name="Kim K.H."/>
            <person name="Chun B.H."/>
            <person name="Son A.R."/>
            <person name="Jeon C.O."/>
        </authorList>
    </citation>
    <scope>NUCLEOTIDE SEQUENCE [LARGE SCALE GENOMIC DNA]</scope>
    <source>
        <strain evidence="2 3">LHT 2458</strain>
    </source>
</reference>
<dbReference type="EMBL" id="PEBQ01000150">
    <property type="protein sequence ID" value="PHY93287.1"/>
    <property type="molecule type" value="Genomic_DNA"/>
</dbReference>
<dbReference type="OrthoDB" id="287932at2"/>
<dbReference type="InterPro" id="IPR011008">
    <property type="entry name" value="Dimeric_a/b-barrel"/>
</dbReference>
<gene>
    <name evidence="2" type="ORF">CSR02_12200</name>
</gene>
<dbReference type="InterPro" id="IPR007138">
    <property type="entry name" value="ABM_dom"/>
</dbReference>
<keyword evidence="2" id="KW-0503">Monooxygenase</keyword>
<comment type="caution">
    <text evidence="2">The sequence shown here is derived from an EMBL/GenBank/DDBJ whole genome shotgun (WGS) entry which is preliminary data.</text>
</comment>
<dbReference type="GO" id="GO:0004497">
    <property type="term" value="F:monooxygenase activity"/>
    <property type="evidence" value="ECO:0007669"/>
    <property type="project" value="UniProtKB-KW"/>
</dbReference>
<name>A0A2G4R9V1_9PROT</name>
<sequence length="104" mass="11636">MHKSSQGVTVVASFHLKEGHLDAVLPVVAACIKASRQETANFSYICRRDLNDPQHFVFIEQWQSVAAIHEHEQQPHFLAMKAAFEKSMDGPLTVTMLENIAAFS</sequence>
<dbReference type="InterPro" id="IPR050744">
    <property type="entry name" value="AI-2_Isomerase_LsrG"/>
</dbReference>
<dbReference type="PROSITE" id="PS51725">
    <property type="entry name" value="ABM"/>
    <property type="match status" value="1"/>
</dbReference>
<evidence type="ECO:0000313" key="2">
    <source>
        <dbReference type="EMBL" id="PHY93287.1"/>
    </source>
</evidence>
<protein>
    <submittedName>
        <fullName evidence="2">Antibiotic biosynthesis monooxygenase</fullName>
    </submittedName>
</protein>
<dbReference type="Pfam" id="PF03992">
    <property type="entry name" value="ABM"/>
    <property type="match status" value="1"/>
</dbReference>